<sequence>MEYDSNGPNLKPLLLINVASPSDDITGDFRVLQNGQPAFELALGTLHDVLPNADTIYICVQNQLQVDAIEERLSQPDSIKNKSSALDHEQDHPPLPFPKIHPIFLEADHNYNSNGLLAAAREFPQVNWLVLVCDYPILPPPALQQLILDFEQPVTCFVTPKGSVEPFVGIWTPAALRRMVQQVAFSSSFVEIFEDLGGRKISPLRLEWLAHSESI</sequence>
<dbReference type="Gene3D" id="3.90.550.10">
    <property type="entry name" value="Spore Coat Polysaccharide Biosynthesis Protein SpsA, Chain A"/>
    <property type="match status" value="1"/>
</dbReference>
<proteinExistence type="predicted"/>
<reference evidence="2 3" key="1">
    <citation type="journal article" date="2013" name="BMC Genomics">
        <title>Genomics-driven discovery of the pneumocandin biosynthetic gene cluster in the fungus Glarea lozoyensis.</title>
        <authorList>
            <person name="Chen L."/>
            <person name="Yue Q."/>
            <person name="Zhang X."/>
            <person name="Xiang M."/>
            <person name="Wang C."/>
            <person name="Li S."/>
            <person name="Che Y."/>
            <person name="Ortiz-Lopez F.J."/>
            <person name="Bills G.F."/>
            <person name="Liu X."/>
            <person name="An Z."/>
        </authorList>
    </citation>
    <scope>NUCLEOTIDE SEQUENCE [LARGE SCALE GENOMIC DNA]</scope>
    <source>
        <strain evidence="3">ATCC 20868 / MF5171</strain>
    </source>
</reference>
<dbReference type="AlphaFoldDB" id="S3D9U1"/>
<dbReference type="KEGG" id="glz:GLAREA_06897"/>
<dbReference type="InterPro" id="IPR025877">
    <property type="entry name" value="MobA-like_NTP_Trfase"/>
</dbReference>
<dbReference type="GO" id="GO:0016779">
    <property type="term" value="F:nucleotidyltransferase activity"/>
    <property type="evidence" value="ECO:0007669"/>
    <property type="project" value="UniProtKB-ARBA"/>
</dbReference>
<gene>
    <name evidence="2" type="ORF">GLAREA_06897</name>
</gene>
<dbReference type="GeneID" id="19465950"/>
<organism evidence="2 3">
    <name type="scientific">Glarea lozoyensis (strain ATCC 20868 / MF5171)</name>
    <dbReference type="NCBI Taxonomy" id="1116229"/>
    <lineage>
        <taxon>Eukaryota</taxon>
        <taxon>Fungi</taxon>
        <taxon>Dikarya</taxon>
        <taxon>Ascomycota</taxon>
        <taxon>Pezizomycotina</taxon>
        <taxon>Leotiomycetes</taxon>
        <taxon>Helotiales</taxon>
        <taxon>Helotiaceae</taxon>
        <taxon>Glarea</taxon>
    </lineage>
</organism>
<evidence type="ECO:0000259" key="1">
    <source>
        <dbReference type="Pfam" id="PF12804"/>
    </source>
</evidence>
<dbReference type="EMBL" id="KE145357">
    <property type="protein sequence ID" value="EPE33884.1"/>
    <property type="molecule type" value="Genomic_DNA"/>
</dbReference>
<keyword evidence="3" id="KW-1185">Reference proteome</keyword>
<dbReference type="InterPro" id="IPR029044">
    <property type="entry name" value="Nucleotide-diphossugar_trans"/>
</dbReference>
<evidence type="ECO:0000313" key="3">
    <source>
        <dbReference type="Proteomes" id="UP000016922"/>
    </source>
</evidence>
<accession>S3D9U1</accession>
<name>S3D9U1_GLAL2</name>
<dbReference type="eggNOG" id="ENOG502SR1X">
    <property type="taxonomic scope" value="Eukaryota"/>
</dbReference>
<dbReference type="Pfam" id="PF12804">
    <property type="entry name" value="NTP_transf_3"/>
    <property type="match status" value="1"/>
</dbReference>
<feature type="domain" description="MobA-like NTP transferase" evidence="1">
    <location>
        <begin position="96"/>
        <end position="182"/>
    </location>
</feature>
<dbReference type="RefSeq" id="XP_008079036.1">
    <property type="nucleotide sequence ID" value="XM_008080845.1"/>
</dbReference>
<evidence type="ECO:0000313" key="2">
    <source>
        <dbReference type="EMBL" id="EPE33884.1"/>
    </source>
</evidence>
<dbReference type="Proteomes" id="UP000016922">
    <property type="component" value="Unassembled WGS sequence"/>
</dbReference>
<dbReference type="OrthoDB" id="20872at2759"/>
<dbReference type="HOGENOM" id="CLU_055597_3_0_1"/>
<protein>
    <submittedName>
        <fullName evidence="2">Molybdenum cofactor biosynthesis protein C</fullName>
    </submittedName>
</protein>